<feature type="non-terminal residue" evidence="2">
    <location>
        <position position="513"/>
    </location>
</feature>
<evidence type="ECO:0000313" key="2">
    <source>
        <dbReference type="EMBL" id="CAA9225871.1"/>
    </source>
</evidence>
<evidence type="ECO:0000256" key="1">
    <source>
        <dbReference type="SAM" id="MobiDB-lite"/>
    </source>
</evidence>
<feature type="region of interest" description="Disordered" evidence="1">
    <location>
        <begin position="339"/>
        <end position="513"/>
    </location>
</feature>
<name>A0A6J4HJR3_9PROT</name>
<feature type="compositionally biased region" description="Basic residues" evidence="1">
    <location>
        <begin position="261"/>
        <end position="273"/>
    </location>
</feature>
<gene>
    <name evidence="2" type="ORF">AVDCRST_MAG27-610</name>
</gene>
<dbReference type="EC" id="1.3.99.28" evidence="2"/>
<reference evidence="2" key="1">
    <citation type="submission" date="2020-02" db="EMBL/GenBank/DDBJ databases">
        <authorList>
            <person name="Meier V. D."/>
        </authorList>
    </citation>
    <scope>NUCLEOTIDE SEQUENCE</scope>
    <source>
        <strain evidence="2">AVDCRST_MAG27</strain>
    </source>
</reference>
<accession>A0A6J4HJR3</accession>
<feature type="compositionally biased region" description="Basic residues" evidence="1">
    <location>
        <begin position="445"/>
        <end position="456"/>
    </location>
</feature>
<dbReference type="EMBL" id="CADCTD010000023">
    <property type="protein sequence ID" value="CAA9225871.1"/>
    <property type="molecule type" value="Genomic_DNA"/>
</dbReference>
<feature type="compositionally biased region" description="Low complexity" evidence="1">
    <location>
        <begin position="381"/>
        <end position="392"/>
    </location>
</feature>
<keyword evidence="2" id="KW-0560">Oxidoreductase</keyword>
<dbReference type="AlphaFoldDB" id="A0A6J4HJR3"/>
<feature type="compositionally biased region" description="Basic residues" evidence="1">
    <location>
        <begin position="29"/>
        <end position="60"/>
    </location>
</feature>
<organism evidence="2">
    <name type="scientific">uncultured Craurococcus sp</name>
    <dbReference type="NCBI Taxonomy" id="1135998"/>
    <lineage>
        <taxon>Bacteria</taxon>
        <taxon>Pseudomonadati</taxon>
        <taxon>Pseudomonadota</taxon>
        <taxon>Alphaproteobacteria</taxon>
        <taxon>Acetobacterales</taxon>
        <taxon>Acetobacteraceae</taxon>
        <taxon>Craurococcus</taxon>
        <taxon>environmental samples</taxon>
    </lineage>
</organism>
<feature type="compositionally biased region" description="Low complexity" evidence="1">
    <location>
        <begin position="403"/>
        <end position="414"/>
    </location>
</feature>
<dbReference type="GO" id="GO:0016491">
    <property type="term" value="F:oxidoreductase activity"/>
    <property type="evidence" value="ECO:0007669"/>
    <property type="project" value="UniProtKB-KW"/>
</dbReference>
<feature type="region of interest" description="Disordered" evidence="1">
    <location>
        <begin position="1"/>
        <end position="64"/>
    </location>
</feature>
<feature type="compositionally biased region" description="Basic and acidic residues" evidence="1">
    <location>
        <begin position="164"/>
        <end position="174"/>
    </location>
</feature>
<feature type="region of interest" description="Disordered" evidence="1">
    <location>
        <begin position="234"/>
        <end position="283"/>
    </location>
</feature>
<sequence>ARLYTRRAARPPGPAAAGGATACGGDRLRLRRPRRRHPPRRPRLPRHGARTPRRARRPRPRAPAGRLHLRCRPHHRHRALRARGTLVPLRPPHGGRYRPAPARPLLPHPLRRRRHLHLFRRPGGDARPDRRLQPWRPAGLRALHGAQRRDLPHRLRAARPHPLRPLDRHGEGRPRPHAPAGLAQRLPGGRRAFPRRAPAHGLQLPPAADRRESLRHQRHLHADLASRAALGRALGDGRHRQPGPGPGAADRRAGGAPALRGRCRPHRDRRPPRHGRDAGRWRDHPRRCRRLQCRRRLDLRQAAARPAAPPLDRCEARPRPLLDEPLRLVFRHAAPLRLRRPPHHHARPALSRPAARHLHPQAPRGGLQPLPPPPDGDRPVDGAARLRCLLRPLPRPASRQRHGLGAAGRALPAAHRPPPARDAAARLRGRDRHLPPDDAAAFPRRPARRSWRRLRPRAGADAERLVPPAQPLGGGRAPLPRRRGHASGRRHPGRHLLRQGPRQRGAACLCPGL</sequence>
<feature type="non-terminal residue" evidence="2">
    <location>
        <position position="1"/>
    </location>
</feature>
<feature type="region of interest" description="Disordered" evidence="1">
    <location>
        <begin position="146"/>
        <end position="205"/>
    </location>
</feature>
<proteinExistence type="predicted"/>
<feature type="compositionally biased region" description="Basic residues" evidence="1">
    <location>
        <begin position="479"/>
        <end position="497"/>
    </location>
</feature>
<feature type="region of interest" description="Disordered" evidence="1">
    <location>
        <begin position="86"/>
        <end position="106"/>
    </location>
</feature>
<protein>
    <submittedName>
        <fullName evidence="2">Phytoene desaturase (Neurosporene-forming)</fullName>
        <ecNumber evidence="2">1.3.99.28</ecNumber>
    </submittedName>
</protein>